<dbReference type="Proteomes" id="UP000077521">
    <property type="component" value="Unassembled WGS sequence"/>
</dbReference>
<gene>
    <name evidence="1" type="ORF">A4X13_0g3116</name>
</gene>
<organism evidence="1 2">
    <name type="scientific">Tilletia indica</name>
    <dbReference type="NCBI Taxonomy" id="43049"/>
    <lineage>
        <taxon>Eukaryota</taxon>
        <taxon>Fungi</taxon>
        <taxon>Dikarya</taxon>
        <taxon>Basidiomycota</taxon>
        <taxon>Ustilaginomycotina</taxon>
        <taxon>Exobasidiomycetes</taxon>
        <taxon>Tilletiales</taxon>
        <taxon>Tilletiaceae</taxon>
        <taxon>Tilletia</taxon>
    </lineage>
</organism>
<evidence type="ECO:0000313" key="2">
    <source>
        <dbReference type="Proteomes" id="UP000077521"/>
    </source>
</evidence>
<accession>A0A177TQ10</accession>
<comment type="caution">
    <text evidence="1">The sequence shown here is derived from an EMBL/GenBank/DDBJ whole genome shotgun (WGS) entry which is preliminary data.</text>
</comment>
<sequence length="81" mass="9070">MRRRCASVTQHPVPPYERLLQIFQTIVFTTCHVFPPRVSFSFARHSAVSASCSPFCHPSSLATILARHPVTRSHPVQCPPS</sequence>
<reference evidence="1" key="1">
    <citation type="submission" date="2016-04" db="EMBL/GenBank/DDBJ databases">
        <authorList>
            <person name="Nguyen H.D."/>
            <person name="Samba Siva P."/>
            <person name="Cullis J."/>
            <person name="Levesque C.A."/>
            <person name="Hambleton S."/>
        </authorList>
    </citation>
    <scope>NUCLEOTIDE SEQUENCE</scope>
    <source>
        <strain evidence="1">DAOMC 236416</strain>
    </source>
</reference>
<evidence type="ECO:0000313" key="1">
    <source>
        <dbReference type="EMBL" id="KAE8255214.1"/>
    </source>
</evidence>
<proteinExistence type="predicted"/>
<dbReference type="AlphaFoldDB" id="A0A177TQ10"/>
<name>A0A177TQ10_9BASI</name>
<reference evidence="1" key="2">
    <citation type="journal article" date="2019" name="IMA Fungus">
        <title>Genome sequencing and comparison of five Tilletia species to identify candidate genes for the detection of regulated species infecting wheat.</title>
        <authorList>
            <person name="Nguyen H.D.T."/>
            <person name="Sultana T."/>
            <person name="Kesanakurti P."/>
            <person name="Hambleton S."/>
        </authorList>
    </citation>
    <scope>NUCLEOTIDE SEQUENCE</scope>
    <source>
        <strain evidence="1">DAOMC 236416</strain>
    </source>
</reference>
<dbReference type="EMBL" id="LWDF02000166">
    <property type="protein sequence ID" value="KAE8255214.1"/>
    <property type="molecule type" value="Genomic_DNA"/>
</dbReference>
<keyword evidence="2" id="KW-1185">Reference proteome</keyword>
<protein>
    <submittedName>
        <fullName evidence="1">Uncharacterized protein</fullName>
    </submittedName>
</protein>